<proteinExistence type="predicted"/>
<organism evidence="1 2">
    <name type="scientific">Portunus trituberculatus</name>
    <name type="common">Swimming crab</name>
    <name type="synonym">Neptunus trituberculatus</name>
    <dbReference type="NCBI Taxonomy" id="210409"/>
    <lineage>
        <taxon>Eukaryota</taxon>
        <taxon>Metazoa</taxon>
        <taxon>Ecdysozoa</taxon>
        <taxon>Arthropoda</taxon>
        <taxon>Crustacea</taxon>
        <taxon>Multicrustacea</taxon>
        <taxon>Malacostraca</taxon>
        <taxon>Eumalacostraca</taxon>
        <taxon>Eucarida</taxon>
        <taxon>Decapoda</taxon>
        <taxon>Pleocyemata</taxon>
        <taxon>Brachyura</taxon>
        <taxon>Eubrachyura</taxon>
        <taxon>Portunoidea</taxon>
        <taxon>Portunidae</taxon>
        <taxon>Portuninae</taxon>
        <taxon>Portunus</taxon>
    </lineage>
</organism>
<dbReference type="AlphaFoldDB" id="A0A5B7EYS7"/>
<evidence type="ECO:0008006" key="3">
    <source>
        <dbReference type="Google" id="ProtNLM"/>
    </source>
</evidence>
<accession>A0A5B7EYS7</accession>
<gene>
    <name evidence="1" type="ORF">E2C01_033776</name>
</gene>
<keyword evidence="2" id="KW-1185">Reference proteome</keyword>
<comment type="caution">
    <text evidence="1">The sequence shown here is derived from an EMBL/GenBank/DDBJ whole genome shotgun (WGS) entry which is preliminary data.</text>
</comment>
<protein>
    <recommendedName>
        <fullName evidence="3">Endonuclease/exonuclease/phosphatase domain-containing protein</fullName>
    </recommendedName>
</protein>
<dbReference type="EMBL" id="VSRR010004619">
    <property type="protein sequence ID" value="MPC40220.1"/>
    <property type="molecule type" value="Genomic_DNA"/>
</dbReference>
<dbReference type="Proteomes" id="UP000324222">
    <property type="component" value="Unassembled WGS sequence"/>
</dbReference>
<reference evidence="1 2" key="1">
    <citation type="submission" date="2019-05" db="EMBL/GenBank/DDBJ databases">
        <title>Another draft genome of Portunus trituberculatus and its Hox gene families provides insights of decapod evolution.</title>
        <authorList>
            <person name="Jeong J.-H."/>
            <person name="Song I."/>
            <person name="Kim S."/>
            <person name="Choi T."/>
            <person name="Kim D."/>
            <person name="Ryu S."/>
            <person name="Kim W."/>
        </authorList>
    </citation>
    <scope>NUCLEOTIDE SEQUENCE [LARGE SCALE GENOMIC DNA]</scope>
    <source>
        <tissue evidence="1">Muscle</tissue>
    </source>
</reference>
<name>A0A5B7EYS7_PORTR</name>
<sequence length="100" mass="11251">MFIRNFCVSSRFADYPGELAFSFAILHDLEQLVQHPTRIPEHLGDTPNNLDFFFSSNPSACAVTLSSLLGSSDHNIISVYCLIFFNPSSTECLRRFASTR</sequence>
<evidence type="ECO:0000313" key="1">
    <source>
        <dbReference type="EMBL" id="MPC40220.1"/>
    </source>
</evidence>
<evidence type="ECO:0000313" key="2">
    <source>
        <dbReference type="Proteomes" id="UP000324222"/>
    </source>
</evidence>